<gene>
    <name evidence="1" type="ORF">S12H4_15717</name>
</gene>
<dbReference type="EMBL" id="BARW01007567">
    <property type="protein sequence ID" value="GAI87953.1"/>
    <property type="molecule type" value="Genomic_DNA"/>
</dbReference>
<evidence type="ECO:0008006" key="2">
    <source>
        <dbReference type="Google" id="ProtNLM"/>
    </source>
</evidence>
<organism evidence="1">
    <name type="scientific">marine sediment metagenome</name>
    <dbReference type="NCBI Taxonomy" id="412755"/>
    <lineage>
        <taxon>unclassified sequences</taxon>
        <taxon>metagenomes</taxon>
        <taxon>ecological metagenomes</taxon>
    </lineage>
</organism>
<dbReference type="AlphaFoldDB" id="X1S501"/>
<name>X1S501_9ZZZZ</name>
<dbReference type="InterPro" id="IPR036188">
    <property type="entry name" value="FAD/NAD-bd_sf"/>
</dbReference>
<evidence type="ECO:0000313" key="1">
    <source>
        <dbReference type="EMBL" id="GAI87953.1"/>
    </source>
</evidence>
<protein>
    <recommendedName>
        <fullName evidence="2">Glucose-methanol-choline oxidoreductase N-terminal domain-containing protein</fullName>
    </recommendedName>
</protein>
<dbReference type="SUPFAM" id="SSF51905">
    <property type="entry name" value="FAD/NAD(P)-binding domain"/>
    <property type="match status" value="1"/>
</dbReference>
<proteinExistence type="predicted"/>
<comment type="caution">
    <text evidence="1">The sequence shown here is derived from an EMBL/GenBank/DDBJ whole genome shotgun (WGS) entry which is preliminary data.</text>
</comment>
<accession>X1S501</accession>
<dbReference type="Gene3D" id="3.50.50.60">
    <property type="entry name" value="FAD/NAD(P)-binding domain"/>
    <property type="match status" value="1"/>
</dbReference>
<reference evidence="1" key="1">
    <citation type="journal article" date="2014" name="Front. Microbiol.">
        <title>High frequency of phylogenetically diverse reductive dehalogenase-homologous genes in deep subseafloor sedimentary metagenomes.</title>
        <authorList>
            <person name="Kawai M."/>
            <person name="Futagami T."/>
            <person name="Toyoda A."/>
            <person name="Takaki Y."/>
            <person name="Nishi S."/>
            <person name="Hori S."/>
            <person name="Arai W."/>
            <person name="Tsubouchi T."/>
            <person name="Morono Y."/>
            <person name="Uchiyama I."/>
            <person name="Ito T."/>
            <person name="Fujiyama A."/>
            <person name="Inagaki F."/>
            <person name="Takami H."/>
        </authorList>
    </citation>
    <scope>NUCLEOTIDE SEQUENCE</scope>
    <source>
        <strain evidence="1">Expedition CK06-06</strain>
    </source>
</reference>
<sequence length="76" mass="8211">MRKAVIVGTGAGGATVARELQGKYDVIILESGKSFRPFNFNLSFIEHLKKTGLFFNPLASPTVAFSFSHSLATYSA</sequence>